<accession>A0A1X1Y7X5</accession>
<dbReference type="Proteomes" id="UP000193487">
    <property type="component" value="Unassembled WGS sequence"/>
</dbReference>
<evidence type="ECO:0000313" key="2">
    <source>
        <dbReference type="Proteomes" id="UP000193487"/>
    </source>
</evidence>
<keyword evidence="2" id="KW-1185">Reference proteome</keyword>
<evidence type="ECO:0000313" key="1">
    <source>
        <dbReference type="EMBL" id="ORW07222.1"/>
    </source>
</evidence>
<organism evidence="1 2">
    <name type="scientific">Mycobacterium kyorinense</name>
    <dbReference type="NCBI Taxonomy" id="487514"/>
    <lineage>
        <taxon>Bacteria</taxon>
        <taxon>Bacillati</taxon>
        <taxon>Actinomycetota</taxon>
        <taxon>Actinomycetes</taxon>
        <taxon>Mycobacteriales</taxon>
        <taxon>Mycobacteriaceae</taxon>
        <taxon>Mycobacterium</taxon>
    </lineage>
</organism>
<gene>
    <name evidence="1" type="ORF">AWC14_25140</name>
</gene>
<protein>
    <submittedName>
        <fullName evidence="1">Uncharacterized protein</fullName>
    </submittedName>
</protein>
<reference evidence="1 2" key="1">
    <citation type="submission" date="2016-01" db="EMBL/GenBank/DDBJ databases">
        <title>The new phylogeny of the genus Mycobacterium.</title>
        <authorList>
            <person name="Tarcisio F."/>
            <person name="Conor M."/>
            <person name="Antonella G."/>
            <person name="Elisabetta G."/>
            <person name="Giulia F.S."/>
            <person name="Sara T."/>
            <person name="Anna F."/>
            <person name="Clotilde B."/>
            <person name="Roberto B."/>
            <person name="Veronica D.S."/>
            <person name="Fabio R."/>
            <person name="Monica P."/>
            <person name="Olivier J."/>
            <person name="Enrico T."/>
            <person name="Nicola S."/>
        </authorList>
    </citation>
    <scope>NUCLEOTIDE SEQUENCE [LARGE SCALE GENOMIC DNA]</scope>
    <source>
        <strain evidence="1 2">DSM 45166</strain>
    </source>
</reference>
<comment type="caution">
    <text evidence="1">The sequence shown here is derived from an EMBL/GenBank/DDBJ whole genome shotgun (WGS) entry which is preliminary data.</text>
</comment>
<sequence>MSRPQHDVSITQPDRQLTCQDQEQFIGVFVAVPDKLAIDRDNLDFVIIPARNRFRRPVLGEQR</sequence>
<name>A0A1X1Y7X5_9MYCO</name>
<dbReference type="EMBL" id="LQPE01000050">
    <property type="protein sequence ID" value="ORW07222.1"/>
    <property type="molecule type" value="Genomic_DNA"/>
</dbReference>
<dbReference type="AlphaFoldDB" id="A0A1X1Y7X5"/>
<proteinExistence type="predicted"/>